<dbReference type="HOGENOM" id="CLU_1764550_0_0_4"/>
<evidence type="ECO:0000313" key="2">
    <source>
        <dbReference type="EMBL" id="ACC74397.1"/>
    </source>
</evidence>
<keyword evidence="3" id="KW-1185">Reference proteome</keyword>
<organism evidence="2 3">
    <name type="scientific">Paraburkholderia phymatum (strain DSM 17167 / CIP 108236 / LMG 21445 / STM815)</name>
    <name type="common">Burkholderia phymatum</name>
    <dbReference type="NCBI Taxonomy" id="391038"/>
    <lineage>
        <taxon>Bacteria</taxon>
        <taxon>Pseudomonadati</taxon>
        <taxon>Pseudomonadota</taxon>
        <taxon>Betaproteobacteria</taxon>
        <taxon>Burkholderiales</taxon>
        <taxon>Burkholderiaceae</taxon>
        <taxon>Paraburkholderia</taxon>
    </lineage>
</organism>
<feature type="region of interest" description="Disordered" evidence="1">
    <location>
        <begin position="1"/>
        <end position="47"/>
    </location>
</feature>
<reference evidence="3" key="1">
    <citation type="journal article" date="2014" name="Stand. Genomic Sci.">
        <title>Complete genome sequence of Burkholderia phymatum STM815(T), a broad host range and efficient nitrogen-fixing symbiont of Mimosa species.</title>
        <authorList>
            <person name="Moulin L."/>
            <person name="Klonowska A."/>
            <person name="Caroline B."/>
            <person name="Booth K."/>
            <person name="Vriezen J.A."/>
            <person name="Melkonian R."/>
            <person name="James E.K."/>
            <person name="Young J.P."/>
            <person name="Bena G."/>
            <person name="Hauser L."/>
            <person name="Land M."/>
            <person name="Kyrpides N."/>
            <person name="Bruce D."/>
            <person name="Chain P."/>
            <person name="Copeland A."/>
            <person name="Pitluck S."/>
            <person name="Woyke T."/>
            <person name="Lizotte-Waniewski M."/>
            <person name="Bristow J."/>
            <person name="Riley M."/>
        </authorList>
    </citation>
    <scope>NUCLEOTIDE SEQUENCE [LARGE SCALE GENOMIC DNA]</scope>
    <source>
        <strain evidence="3">DSM 17167 / CIP 108236 / LMG 21445 / STM815</strain>
    </source>
</reference>
<feature type="region of interest" description="Disordered" evidence="1">
    <location>
        <begin position="121"/>
        <end position="149"/>
    </location>
</feature>
<dbReference type="OrthoDB" id="9115331at2"/>
<sequence>MKTKDSGRKTANARGSRSAPADNGGGANQAGNARPPRRTAGASTAYTTNYVDAAPQLRRTANPAIHLHQRTLLTPAGRRQREHTMLALIDVLLVARWVAKREAQRRALAAAHRQAAPLALAPSRAALEHDDDASGPQYRDPYGDRDLTD</sequence>
<evidence type="ECO:0000313" key="3">
    <source>
        <dbReference type="Proteomes" id="UP000001192"/>
    </source>
</evidence>
<gene>
    <name evidence="2" type="ordered locus">Bphy_5319</name>
</gene>
<accession>B2JN04</accession>
<protein>
    <submittedName>
        <fullName evidence="2">Uncharacterized protein</fullName>
    </submittedName>
</protein>
<name>B2JN04_PARP8</name>
<dbReference type="eggNOG" id="ENOG5031D9E">
    <property type="taxonomic scope" value="Bacteria"/>
</dbReference>
<dbReference type="KEGG" id="bph:Bphy_5319"/>
<evidence type="ECO:0000256" key="1">
    <source>
        <dbReference type="SAM" id="MobiDB-lite"/>
    </source>
</evidence>
<dbReference type="AlphaFoldDB" id="B2JN04"/>
<dbReference type="STRING" id="391038.Bphy_5319"/>
<dbReference type="RefSeq" id="WP_012404561.1">
    <property type="nucleotide sequence ID" value="NC_010623.1"/>
</dbReference>
<proteinExistence type="predicted"/>
<dbReference type="EMBL" id="CP001044">
    <property type="protein sequence ID" value="ACC74397.1"/>
    <property type="molecule type" value="Genomic_DNA"/>
</dbReference>
<dbReference type="Proteomes" id="UP000001192">
    <property type="component" value="Chromosome 2"/>
</dbReference>